<dbReference type="Proteomes" id="UP001271723">
    <property type="component" value="Unassembled WGS sequence"/>
</dbReference>
<keyword evidence="4" id="KW-1185">Reference proteome</keyword>
<sequence>MVPEADAPAAESRPAQLPAATHRIGTGTLLDLADRRIPLLALGVGPAPVGLGIGFPGVRTRGRRAARDGPGPP</sequence>
<evidence type="ECO:0000256" key="2">
    <source>
        <dbReference type="SAM" id="Phobius"/>
    </source>
</evidence>
<gene>
    <name evidence="3" type="ORF">PV517_34750</name>
</gene>
<name>A0ABU4LEU2_9ACTN</name>
<keyword evidence="2" id="KW-0812">Transmembrane</keyword>
<feature type="transmembrane region" description="Helical" evidence="2">
    <location>
        <begin position="37"/>
        <end position="58"/>
    </location>
</feature>
<evidence type="ECO:0000313" key="3">
    <source>
        <dbReference type="EMBL" id="MDX2913815.1"/>
    </source>
</evidence>
<keyword evidence="2" id="KW-0472">Membrane</keyword>
<reference evidence="3 4" key="1">
    <citation type="journal article" date="2023" name="Microb. Genom.">
        <title>Mesoterricola silvestris gen. nov., sp. nov., Mesoterricola sediminis sp. nov., Geothrix oryzae sp. nov., Geothrix edaphica sp. nov., Geothrix rubra sp. nov., and Geothrix limicola sp. nov., six novel members of Acidobacteriota isolated from soils.</title>
        <authorList>
            <person name="Weisberg A.J."/>
            <person name="Pearce E."/>
            <person name="Kramer C.G."/>
            <person name="Chang J.H."/>
            <person name="Clarke C.R."/>
        </authorList>
    </citation>
    <scope>NUCLEOTIDE SEQUENCE [LARGE SCALE GENOMIC DNA]</scope>
    <source>
        <strain evidence="3 4">NRRL_B-2795</strain>
    </source>
</reference>
<feature type="region of interest" description="Disordered" evidence="1">
    <location>
        <begin position="53"/>
        <end position="73"/>
    </location>
</feature>
<comment type="caution">
    <text evidence="3">The sequence shown here is derived from an EMBL/GenBank/DDBJ whole genome shotgun (WGS) entry which is preliminary data.</text>
</comment>
<organism evidence="3 4">
    <name type="scientific">Streptomyces griseiscabiei</name>
    <dbReference type="NCBI Taxonomy" id="2993540"/>
    <lineage>
        <taxon>Bacteria</taxon>
        <taxon>Bacillati</taxon>
        <taxon>Actinomycetota</taxon>
        <taxon>Actinomycetes</taxon>
        <taxon>Kitasatosporales</taxon>
        <taxon>Streptomycetaceae</taxon>
        <taxon>Streptomyces</taxon>
    </lineage>
</organism>
<feature type="region of interest" description="Disordered" evidence="1">
    <location>
        <begin position="1"/>
        <end position="20"/>
    </location>
</feature>
<dbReference type="EMBL" id="JARAVY010000016">
    <property type="protein sequence ID" value="MDX2913815.1"/>
    <property type="molecule type" value="Genomic_DNA"/>
</dbReference>
<proteinExistence type="predicted"/>
<dbReference type="RefSeq" id="WP_086753799.1">
    <property type="nucleotide sequence ID" value="NZ_JAGJBZ010000003.1"/>
</dbReference>
<accession>A0ABU4LEU2</accession>
<protein>
    <submittedName>
        <fullName evidence="3">Uncharacterized protein</fullName>
    </submittedName>
</protein>
<evidence type="ECO:0000313" key="4">
    <source>
        <dbReference type="Proteomes" id="UP001271723"/>
    </source>
</evidence>
<evidence type="ECO:0000256" key="1">
    <source>
        <dbReference type="SAM" id="MobiDB-lite"/>
    </source>
</evidence>
<keyword evidence="2" id="KW-1133">Transmembrane helix</keyword>